<proteinExistence type="inferred from homology"/>
<dbReference type="KEGG" id="pef:A7E78_09320"/>
<dbReference type="InterPro" id="IPR006656">
    <property type="entry name" value="Mopterin_OxRdtase"/>
</dbReference>
<dbReference type="InterPro" id="IPR036010">
    <property type="entry name" value="2Fe-2S_ferredoxin-like_sf"/>
</dbReference>
<dbReference type="Pfam" id="PF22117">
    <property type="entry name" value="Fer4_Nqo3"/>
    <property type="match status" value="1"/>
</dbReference>
<dbReference type="GO" id="GO:0048038">
    <property type="term" value="F:quinone binding"/>
    <property type="evidence" value="ECO:0007669"/>
    <property type="project" value="UniProtKB-KW"/>
</dbReference>
<evidence type="ECO:0000256" key="9">
    <source>
        <dbReference type="ARBA" id="ARBA00022967"/>
    </source>
</evidence>
<gene>
    <name evidence="21" type="ORF">A7E78_09320</name>
</gene>
<dbReference type="InterPro" id="IPR009010">
    <property type="entry name" value="Asp_de-COase-like_dom_sf"/>
</dbReference>
<evidence type="ECO:0000256" key="15">
    <source>
        <dbReference type="ARBA" id="ARBA00034078"/>
    </source>
</evidence>
<dbReference type="Gene3D" id="3.10.20.740">
    <property type="match status" value="1"/>
</dbReference>
<evidence type="ECO:0000259" key="19">
    <source>
        <dbReference type="PROSITE" id="PS51669"/>
    </source>
</evidence>
<dbReference type="InterPro" id="IPR001041">
    <property type="entry name" value="2Fe-2S_ferredoxin-type"/>
</dbReference>
<feature type="domain" description="2Fe-2S ferredoxin-type" evidence="18">
    <location>
        <begin position="1"/>
        <end position="80"/>
    </location>
</feature>
<dbReference type="CDD" id="cd00207">
    <property type="entry name" value="fer2"/>
    <property type="match status" value="1"/>
</dbReference>
<dbReference type="InterPro" id="IPR010228">
    <property type="entry name" value="NADH_UbQ_OxRdtase_Gsu"/>
</dbReference>
<dbReference type="GO" id="GO:0042773">
    <property type="term" value="P:ATP synthesis coupled electron transport"/>
    <property type="evidence" value="ECO:0007669"/>
    <property type="project" value="InterPro"/>
</dbReference>
<keyword evidence="22" id="KW-1185">Reference proteome</keyword>
<evidence type="ECO:0000256" key="16">
    <source>
        <dbReference type="ARBA" id="ARBA00047712"/>
    </source>
</evidence>
<dbReference type="InterPro" id="IPR006655">
    <property type="entry name" value="Mopterin_OxRdtase_prok_CS"/>
</dbReference>
<comment type="cofactor">
    <cofactor evidence="1">
        <name>[4Fe-4S] cluster</name>
        <dbReference type="ChEBI" id="CHEBI:49883"/>
    </cofactor>
</comment>
<name>A0A1L3GPZ4_9BACT</name>
<dbReference type="GO" id="GO:0016020">
    <property type="term" value="C:membrane"/>
    <property type="evidence" value="ECO:0007669"/>
    <property type="project" value="UniProtKB-SubCell"/>
</dbReference>
<dbReference type="GO" id="GO:0051539">
    <property type="term" value="F:4 iron, 4 sulfur cluster binding"/>
    <property type="evidence" value="ECO:0007669"/>
    <property type="project" value="UniProtKB-KW"/>
</dbReference>
<keyword evidence="14" id="KW-0472">Membrane</keyword>
<dbReference type="GO" id="GO:0046872">
    <property type="term" value="F:metal ion binding"/>
    <property type="evidence" value="ECO:0007669"/>
    <property type="project" value="UniProtKB-KW"/>
</dbReference>
<dbReference type="Proteomes" id="UP000182517">
    <property type="component" value="Chromosome"/>
</dbReference>
<dbReference type="AlphaFoldDB" id="A0A1L3GPZ4"/>
<feature type="domain" description="4Fe-4S Mo/W bis-MGD-type" evidence="19">
    <location>
        <begin position="217"/>
        <end position="273"/>
    </location>
</feature>
<dbReference type="Gene3D" id="3.40.228.10">
    <property type="entry name" value="Dimethylsulfoxide Reductase, domain 2"/>
    <property type="match status" value="1"/>
</dbReference>
<evidence type="ECO:0000256" key="17">
    <source>
        <dbReference type="RuleBase" id="RU004523"/>
    </source>
</evidence>
<keyword evidence="9" id="KW-1278">Translocase</keyword>
<organism evidence="21 22">
    <name type="scientific">Syntrophotalea acetylenivorans</name>
    <dbReference type="NCBI Taxonomy" id="1842532"/>
    <lineage>
        <taxon>Bacteria</taxon>
        <taxon>Pseudomonadati</taxon>
        <taxon>Thermodesulfobacteriota</taxon>
        <taxon>Desulfuromonadia</taxon>
        <taxon>Desulfuromonadales</taxon>
        <taxon>Syntrophotaleaceae</taxon>
        <taxon>Syntrophotalea</taxon>
    </lineage>
</organism>
<dbReference type="SUPFAM" id="SSF54292">
    <property type="entry name" value="2Fe-2S ferredoxin-like"/>
    <property type="match status" value="1"/>
</dbReference>
<dbReference type="Pfam" id="PF13510">
    <property type="entry name" value="Fer2_4"/>
    <property type="match status" value="1"/>
</dbReference>
<dbReference type="SMART" id="SM00926">
    <property type="entry name" value="Molybdop_Fe4S4"/>
    <property type="match status" value="1"/>
</dbReference>
<dbReference type="SUPFAM" id="SSF53706">
    <property type="entry name" value="Formate dehydrogenase/DMSO reductase, domains 1-3"/>
    <property type="match status" value="1"/>
</dbReference>
<comment type="cofactor">
    <cofactor evidence="15">
        <name>[2Fe-2S] cluster</name>
        <dbReference type="ChEBI" id="CHEBI:190135"/>
    </cofactor>
</comment>
<dbReference type="PANTHER" id="PTHR43105:SF10">
    <property type="entry name" value="NADH-QUINONE OXIDOREDUCTASE SUBUNIT G"/>
    <property type="match status" value="1"/>
</dbReference>
<dbReference type="InterPro" id="IPR000283">
    <property type="entry name" value="NADH_UbQ_OxRdtase_75kDa_su_CS"/>
</dbReference>
<dbReference type="Gene3D" id="2.40.40.20">
    <property type="match status" value="1"/>
</dbReference>
<dbReference type="Pfam" id="PF10588">
    <property type="entry name" value="NADH-G_4Fe-4S_3"/>
    <property type="match status" value="1"/>
</dbReference>
<keyword evidence="6" id="KW-0001">2Fe-2S</keyword>
<dbReference type="SUPFAM" id="SSF50692">
    <property type="entry name" value="ADC-like"/>
    <property type="match status" value="1"/>
</dbReference>
<evidence type="ECO:0000256" key="7">
    <source>
        <dbReference type="ARBA" id="ARBA00022719"/>
    </source>
</evidence>
<dbReference type="NCBIfam" id="TIGR01973">
    <property type="entry name" value="NuoG"/>
    <property type="match status" value="1"/>
</dbReference>
<dbReference type="EMBL" id="CP015519">
    <property type="protein sequence ID" value="APG28016.1"/>
    <property type="molecule type" value="Genomic_DNA"/>
</dbReference>
<keyword evidence="10" id="KW-0408">Iron</keyword>
<dbReference type="GO" id="GO:0043546">
    <property type="term" value="F:molybdopterin cofactor binding"/>
    <property type="evidence" value="ECO:0007669"/>
    <property type="project" value="InterPro"/>
</dbReference>
<comment type="similarity">
    <text evidence="4 17">Belongs to the complex I 75 kDa subunit family.</text>
</comment>
<sequence length="793" mass="85753">MPTLIIDNQSVTVPEGTNVLEAAQQLGIVVPHFCYHEALGAVGACRLCAMLFIDGPVKGIQMACMVPAKDDMVVSTEAPEAIAYRGQVIEWLMLNHPHDCPVCDEGGECQLQDMTIASGHSVRRYTGKKRTYQNQDLGSFISHEMNRCIQCYRCVRTYQDYCGGTDYGVLGSNQRLYFGRFQDGPLESPFAGNLVDVCPTGVLTNKPYRFTSRFWDLQEAPSVCPHCSLGCATIPGARFRELQRIRSGNNPEVNGCFICDRGRFGYDYVNHPDRPRTPLLHGEELPWNEAIETLLQRLRELIDRHGRDSVALLGSGRSSLEANYLLGCLSKQLGCTAPVYGSHAGRDRAARAAADLPVELSASLADVRNSDLLVLTGADPLAEGPMLAVAIRQAVRNGGRVMICDPRPVELPCSAEYLPCQPQELPQLLSVLSQGGALPDKFQPLAEALQQAQRPVLIGASDLLGATGNTALLAAAQTMNSTERPCRAMVLLPEANSFGAALLAADGPDFEQLLEGMASGRIKALLCLEADPLADCPDRQLLLQGLEKLDFLAVLDHLPSLTAEKADLLLPTTALSEGTGTLINNEGRMQTFTKVFNPGEPLRISSQGSHPPRSFSSVTPGALPCQAWAILAELCDLPVDLTKIRRKLAASESRLAELPNLLAEGPGQRIQTGGKTLPQLPSVATDQVDSLQLLVCETLYGSESLSALSAPLDPVRSQPYLLLHQLDATRLGIANDDLVLLSAGDAQLTLPARLSDRMAAGIIIVPHLRNTELDIFYPGRQPLPCRVEKVSAP</sequence>
<dbReference type="Pfam" id="PF01568">
    <property type="entry name" value="Molydop_binding"/>
    <property type="match status" value="1"/>
</dbReference>
<dbReference type="PROSITE" id="PS00642">
    <property type="entry name" value="COMPLEX1_75K_2"/>
    <property type="match status" value="1"/>
</dbReference>
<evidence type="ECO:0000256" key="12">
    <source>
        <dbReference type="ARBA" id="ARBA00023027"/>
    </source>
</evidence>
<dbReference type="SUPFAM" id="SSF54862">
    <property type="entry name" value="4Fe-4S ferredoxins"/>
    <property type="match status" value="1"/>
</dbReference>
<dbReference type="Gene3D" id="2.20.25.90">
    <property type="entry name" value="ADC-like domains"/>
    <property type="match status" value="1"/>
</dbReference>
<dbReference type="InterPro" id="IPR006963">
    <property type="entry name" value="Mopterin_OxRdtase_4Fe-4S_dom"/>
</dbReference>
<dbReference type="PANTHER" id="PTHR43105">
    <property type="entry name" value="RESPIRATORY NITRATE REDUCTASE"/>
    <property type="match status" value="1"/>
</dbReference>
<keyword evidence="13" id="KW-0830">Ubiquinone</keyword>
<dbReference type="GO" id="GO:0008137">
    <property type="term" value="F:NADH dehydrogenase (ubiquinone) activity"/>
    <property type="evidence" value="ECO:0007669"/>
    <property type="project" value="InterPro"/>
</dbReference>
<evidence type="ECO:0000256" key="8">
    <source>
        <dbReference type="ARBA" id="ARBA00022723"/>
    </source>
</evidence>
<dbReference type="PROSITE" id="PS51839">
    <property type="entry name" value="4FE4S_HC3"/>
    <property type="match status" value="1"/>
</dbReference>
<dbReference type="STRING" id="1842532.A7E78_09320"/>
<reference evidence="21 22" key="1">
    <citation type="journal article" date="2017" name="Genome Announc.">
        <title>Complete Genome Sequences of Two Acetylene-Fermenting Pelobacter acetylenicus Strains.</title>
        <authorList>
            <person name="Sutton J.M."/>
            <person name="Baesman S.M."/>
            <person name="Fierst J.L."/>
            <person name="Poret-Peterson A.T."/>
            <person name="Oremland R.S."/>
            <person name="Dunlap D.S."/>
            <person name="Akob D.M."/>
        </authorList>
    </citation>
    <scope>NUCLEOTIDE SEQUENCE [LARGE SCALE GENOMIC DNA]</scope>
    <source>
        <strain evidence="21 22">SFB93</strain>
    </source>
</reference>
<protein>
    <submittedName>
        <fullName evidence="21">NADH dehydrogenase (Quinone) subunit G</fullName>
    </submittedName>
</protein>
<evidence type="ECO:0000256" key="5">
    <source>
        <dbReference type="ARBA" id="ARBA00022485"/>
    </source>
</evidence>
<evidence type="ECO:0000256" key="6">
    <source>
        <dbReference type="ARBA" id="ARBA00022714"/>
    </source>
</evidence>
<feature type="domain" description="4Fe-4S His(Cys)3-ligated-type" evidence="20">
    <location>
        <begin position="80"/>
        <end position="119"/>
    </location>
</feature>
<dbReference type="InterPro" id="IPR050123">
    <property type="entry name" value="Prok_molybdopt-oxidoreductase"/>
</dbReference>
<dbReference type="InterPro" id="IPR019574">
    <property type="entry name" value="NADH_UbQ_OxRdtase_Gsu_4Fe4S-bd"/>
</dbReference>
<dbReference type="Gene3D" id="3.40.50.740">
    <property type="match status" value="2"/>
</dbReference>
<dbReference type="PROSITE" id="PS51669">
    <property type="entry name" value="4FE4S_MOW_BIS_MGD"/>
    <property type="match status" value="1"/>
</dbReference>
<comment type="catalytic activity">
    <reaction evidence="16">
        <text>a quinone + NADH + 5 H(+)(in) = a quinol + NAD(+) + 4 H(+)(out)</text>
        <dbReference type="Rhea" id="RHEA:57888"/>
        <dbReference type="ChEBI" id="CHEBI:15378"/>
        <dbReference type="ChEBI" id="CHEBI:24646"/>
        <dbReference type="ChEBI" id="CHEBI:57540"/>
        <dbReference type="ChEBI" id="CHEBI:57945"/>
        <dbReference type="ChEBI" id="CHEBI:132124"/>
    </reaction>
</comment>
<evidence type="ECO:0000259" key="20">
    <source>
        <dbReference type="PROSITE" id="PS51839"/>
    </source>
</evidence>
<keyword evidence="8" id="KW-0479">Metal-binding</keyword>
<evidence type="ECO:0000256" key="4">
    <source>
        <dbReference type="ARBA" id="ARBA00005404"/>
    </source>
</evidence>
<evidence type="ECO:0000256" key="11">
    <source>
        <dbReference type="ARBA" id="ARBA00023014"/>
    </source>
</evidence>
<dbReference type="GO" id="GO:0003954">
    <property type="term" value="F:NADH dehydrogenase activity"/>
    <property type="evidence" value="ECO:0007669"/>
    <property type="project" value="TreeGrafter"/>
</dbReference>
<dbReference type="GO" id="GO:0051537">
    <property type="term" value="F:2 iron, 2 sulfur cluster binding"/>
    <property type="evidence" value="ECO:0007669"/>
    <property type="project" value="UniProtKB-KW"/>
</dbReference>
<dbReference type="FunFam" id="3.10.20.740:FF:000004">
    <property type="entry name" value="NADH-quinone oxidoreductase"/>
    <property type="match status" value="1"/>
</dbReference>
<evidence type="ECO:0000313" key="21">
    <source>
        <dbReference type="EMBL" id="APG28016.1"/>
    </source>
</evidence>
<keyword evidence="5" id="KW-0004">4Fe-4S</keyword>
<evidence type="ECO:0000256" key="14">
    <source>
        <dbReference type="ARBA" id="ARBA00023136"/>
    </source>
</evidence>
<dbReference type="PROSITE" id="PS00641">
    <property type="entry name" value="COMPLEX1_75K_1"/>
    <property type="match status" value="1"/>
</dbReference>
<evidence type="ECO:0000256" key="2">
    <source>
        <dbReference type="ARBA" id="ARBA00002378"/>
    </source>
</evidence>
<dbReference type="PROSITE" id="PS00490">
    <property type="entry name" value="MOLYBDOPTERIN_PROK_2"/>
    <property type="match status" value="1"/>
</dbReference>
<accession>A0A1L3GPZ4</accession>
<comment type="function">
    <text evidence="2">NDH-1 shuttles electrons from NADH, via FMN and iron-sulfur (Fe-S) centers, to quinones in the respiratory chain. The immediate electron acceptor for the enzyme in this species is believed to be ubiquinone. Couples the redox reaction to proton translocation (for every two electrons transferred, four hydrogen ions are translocated across the cytoplasmic membrane), and thus conserves the redox energy in a proton gradient.</text>
</comment>
<evidence type="ECO:0000256" key="1">
    <source>
        <dbReference type="ARBA" id="ARBA00001966"/>
    </source>
</evidence>
<keyword evidence="11" id="KW-0411">Iron-sulfur</keyword>
<dbReference type="InterPro" id="IPR054351">
    <property type="entry name" value="NADH_UbQ_OxRdtase_ferredoxin"/>
</dbReference>
<keyword evidence="7" id="KW-0874">Quinone</keyword>
<dbReference type="InterPro" id="IPR006657">
    <property type="entry name" value="MoPterin_dinucl-bd_dom"/>
</dbReference>
<evidence type="ECO:0000259" key="18">
    <source>
        <dbReference type="PROSITE" id="PS51085"/>
    </source>
</evidence>
<keyword evidence="12" id="KW-0520">NAD</keyword>
<evidence type="ECO:0000256" key="10">
    <source>
        <dbReference type="ARBA" id="ARBA00023004"/>
    </source>
</evidence>
<evidence type="ECO:0000256" key="3">
    <source>
        <dbReference type="ARBA" id="ARBA00004370"/>
    </source>
</evidence>
<evidence type="ECO:0000256" key="13">
    <source>
        <dbReference type="ARBA" id="ARBA00023075"/>
    </source>
</evidence>
<evidence type="ECO:0000313" key="22">
    <source>
        <dbReference type="Proteomes" id="UP000182517"/>
    </source>
</evidence>
<dbReference type="Pfam" id="PF04879">
    <property type="entry name" value="Molybdop_Fe4S4"/>
    <property type="match status" value="1"/>
</dbReference>
<dbReference type="SMART" id="SM00929">
    <property type="entry name" value="NADH-G_4Fe-4S_3"/>
    <property type="match status" value="1"/>
</dbReference>
<dbReference type="PROSITE" id="PS51085">
    <property type="entry name" value="2FE2S_FER_2"/>
    <property type="match status" value="1"/>
</dbReference>
<comment type="subcellular location">
    <subcellularLocation>
        <location evidence="3">Membrane</location>
    </subcellularLocation>
</comment>
<dbReference type="Pfam" id="PF00384">
    <property type="entry name" value="Molybdopterin"/>
    <property type="match status" value="1"/>
</dbReference>